<evidence type="ECO:0000256" key="3">
    <source>
        <dbReference type="ARBA" id="ARBA00022833"/>
    </source>
</evidence>
<name>E3MSH8_CAERE</name>
<dbReference type="CTD" id="9815834"/>
<dbReference type="InParanoid" id="E3MSH8"/>
<dbReference type="Proteomes" id="UP000008281">
    <property type="component" value="Unassembled WGS sequence"/>
</dbReference>
<dbReference type="eggNOG" id="ENOG502T3DP">
    <property type="taxonomic scope" value="Eukaryota"/>
</dbReference>
<dbReference type="GO" id="GO:0043161">
    <property type="term" value="P:proteasome-mediated ubiquitin-dependent protein catabolic process"/>
    <property type="evidence" value="ECO:0007669"/>
    <property type="project" value="TreeGrafter"/>
</dbReference>
<proteinExistence type="predicted"/>
<dbReference type="InterPro" id="IPR042755">
    <property type="entry name" value="COP1"/>
</dbReference>
<keyword evidence="3" id="KW-0862">Zinc</keyword>
<dbReference type="InterPro" id="IPR027370">
    <property type="entry name" value="Znf-RING_euk"/>
</dbReference>
<gene>
    <name evidence="6" type="ORF">CRE_16146</name>
</gene>
<evidence type="ECO:0000313" key="6">
    <source>
        <dbReference type="EMBL" id="EFP08339.1"/>
    </source>
</evidence>
<evidence type="ECO:0000259" key="5">
    <source>
        <dbReference type="PROSITE" id="PS50089"/>
    </source>
</evidence>
<dbReference type="PANTHER" id="PTHR44080">
    <property type="entry name" value="E3 UBIQUITIN-PROTEIN LIGASE COP1"/>
    <property type="match status" value="1"/>
</dbReference>
<dbReference type="HOGENOM" id="CLU_1416382_0_0_1"/>
<dbReference type="InterPro" id="IPR001841">
    <property type="entry name" value="Znf_RING"/>
</dbReference>
<dbReference type="InterPro" id="IPR013083">
    <property type="entry name" value="Znf_RING/FYVE/PHD"/>
</dbReference>
<accession>E3MSH8</accession>
<dbReference type="AlphaFoldDB" id="E3MSH8"/>
<dbReference type="GO" id="GO:0008270">
    <property type="term" value="F:zinc ion binding"/>
    <property type="evidence" value="ECO:0007669"/>
    <property type="project" value="UniProtKB-KW"/>
</dbReference>
<dbReference type="PANTHER" id="PTHR44080:SF1">
    <property type="entry name" value="E3 UBIQUITIN-PROTEIN LIGASE COP1"/>
    <property type="match status" value="1"/>
</dbReference>
<dbReference type="Gene3D" id="3.30.40.10">
    <property type="entry name" value="Zinc/RING finger domain, C3HC4 (zinc finger)"/>
    <property type="match status" value="1"/>
</dbReference>
<feature type="domain" description="RING-type" evidence="5">
    <location>
        <begin position="60"/>
        <end position="98"/>
    </location>
</feature>
<evidence type="ECO:0000256" key="1">
    <source>
        <dbReference type="ARBA" id="ARBA00022723"/>
    </source>
</evidence>
<organism evidence="7">
    <name type="scientific">Caenorhabditis remanei</name>
    <name type="common">Caenorhabditis vulgaris</name>
    <dbReference type="NCBI Taxonomy" id="31234"/>
    <lineage>
        <taxon>Eukaryota</taxon>
        <taxon>Metazoa</taxon>
        <taxon>Ecdysozoa</taxon>
        <taxon>Nematoda</taxon>
        <taxon>Chromadorea</taxon>
        <taxon>Rhabditida</taxon>
        <taxon>Rhabditina</taxon>
        <taxon>Rhabditomorpha</taxon>
        <taxon>Rhabditoidea</taxon>
        <taxon>Rhabditidae</taxon>
        <taxon>Peloderinae</taxon>
        <taxon>Caenorhabditis</taxon>
    </lineage>
</organism>
<dbReference type="EMBL" id="DS268473">
    <property type="protein sequence ID" value="EFP08339.1"/>
    <property type="molecule type" value="Genomic_DNA"/>
</dbReference>
<dbReference type="GeneID" id="9815834"/>
<keyword evidence="2 4" id="KW-0863">Zinc-finger</keyword>
<dbReference type="PROSITE" id="PS00518">
    <property type="entry name" value="ZF_RING_1"/>
    <property type="match status" value="1"/>
</dbReference>
<dbReference type="Pfam" id="PF13445">
    <property type="entry name" value="zf-RING_UBOX"/>
    <property type="match status" value="1"/>
</dbReference>
<dbReference type="PROSITE" id="PS50089">
    <property type="entry name" value="ZF_RING_2"/>
    <property type="match status" value="1"/>
</dbReference>
<dbReference type="KEGG" id="crq:GCK72_011743"/>
<dbReference type="OrthoDB" id="6105938at2759"/>
<dbReference type="SUPFAM" id="SSF57850">
    <property type="entry name" value="RING/U-box"/>
    <property type="match status" value="1"/>
</dbReference>
<reference evidence="6" key="1">
    <citation type="submission" date="2007-07" db="EMBL/GenBank/DDBJ databases">
        <title>PCAP assembly of the Caenorhabditis remanei genome.</title>
        <authorList>
            <consortium name="The Caenorhabditis remanei Sequencing Consortium"/>
            <person name="Wilson R.K."/>
        </authorList>
    </citation>
    <scope>NUCLEOTIDE SEQUENCE [LARGE SCALE GENOMIC DNA]</scope>
    <source>
        <strain evidence="6">PB4641</strain>
    </source>
</reference>
<dbReference type="GO" id="GO:0061630">
    <property type="term" value="F:ubiquitin protein ligase activity"/>
    <property type="evidence" value="ECO:0007669"/>
    <property type="project" value="InterPro"/>
</dbReference>
<protein>
    <recommendedName>
        <fullName evidence="5">RING-type domain-containing protein</fullName>
    </recommendedName>
</protein>
<sequence length="192" mass="21371">MTDSTIVDTSDVGSAQIRASKSDLSIAHSSPGLDSNATTSTACINDGQPLRRDLSSDLLCPLCDQLFYRPVMVTCGHSYCESCIERYTRNTRICVICKHDVGPLEAMIRSITLDNMVRKLKNEDHIETTTSYEDSFISEEKIQKDSTQSPPTQLIAAPRLIRSTMLQKRRLSFSVAAPIICSSSKLMENRDF</sequence>
<dbReference type="InterPro" id="IPR017907">
    <property type="entry name" value="Znf_RING_CS"/>
</dbReference>
<evidence type="ECO:0000313" key="7">
    <source>
        <dbReference type="Proteomes" id="UP000008281"/>
    </source>
</evidence>
<keyword evidence="7" id="KW-1185">Reference proteome</keyword>
<dbReference type="RefSeq" id="XP_003100812.2">
    <property type="nucleotide sequence ID" value="XM_003100764.2"/>
</dbReference>
<evidence type="ECO:0000256" key="4">
    <source>
        <dbReference type="PROSITE-ProRule" id="PRU00175"/>
    </source>
</evidence>
<keyword evidence="1" id="KW-0479">Metal-binding</keyword>
<dbReference type="CDD" id="cd16513">
    <property type="entry name" value="RING-HC_LONFs_rpt1"/>
    <property type="match status" value="1"/>
</dbReference>
<dbReference type="SMART" id="SM00184">
    <property type="entry name" value="RING"/>
    <property type="match status" value="1"/>
</dbReference>
<evidence type="ECO:0000256" key="2">
    <source>
        <dbReference type="ARBA" id="ARBA00022771"/>
    </source>
</evidence>
<dbReference type="STRING" id="31234.E3MSH8"/>